<dbReference type="Proteomes" id="UP000562045">
    <property type="component" value="Unassembled WGS sequence"/>
</dbReference>
<dbReference type="GO" id="GO:0019239">
    <property type="term" value="F:deaminase activity"/>
    <property type="evidence" value="ECO:0007669"/>
    <property type="project" value="TreeGrafter"/>
</dbReference>
<dbReference type="CDD" id="cd00448">
    <property type="entry name" value="YjgF_YER057c_UK114_family"/>
    <property type="match status" value="1"/>
</dbReference>
<dbReference type="InterPro" id="IPR006175">
    <property type="entry name" value="YjgF/YER057c/UK114"/>
</dbReference>
<dbReference type="InterPro" id="IPR035959">
    <property type="entry name" value="RutC-like_sf"/>
</dbReference>
<gene>
    <name evidence="1" type="ORF">BJ993_002104</name>
</gene>
<protein>
    <submittedName>
        <fullName evidence="1">Reactive intermediate/imine deaminase</fullName>
    </submittedName>
</protein>
<dbReference type="SUPFAM" id="SSF55298">
    <property type="entry name" value="YjgF-like"/>
    <property type="match status" value="1"/>
</dbReference>
<dbReference type="GO" id="GO:0005829">
    <property type="term" value="C:cytosol"/>
    <property type="evidence" value="ECO:0007669"/>
    <property type="project" value="TreeGrafter"/>
</dbReference>
<evidence type="ECO:0000313" key="2">
    <source>
        <dbReference type="Proteomes" id="UP000562045"/>
    </source>
</evidence>
<dbReference type="PANTHER" id="PTHR11803:SF39">
    <property type="entry name" value="2-IMINOBUTANOATE_2-IMINOPROPANOATE DEAMINASE"/>
    <property type="match status" value="1"/>
</dbReference>
<organism evidence="1 2">
    <name type="scientific">Nocardioides aromaticivorans</name>
    <dbReference type="NCBI Taxonomy" id="200618"/>
    <lineage>
        <taxon>Bacteria</taxon>
        <taxon>Bacillati</taxon>
        <taxon>Actinomycetota</taxon>
        <taxon>Actinomycetes</taxon>
        <taxon>Propionibacteriales</taxon>
        <taxon>Nocardioidaceae</taxon>
        <taxon>Nocardioides</taxon>
    </lineage>
</organism>
<dbReference type="Pfam" id="PF01042">
    <property type="entry name" value="Ribonuc_L-PSP"/>
    <property type="match status" value="1"/>
</dbReference>
<proteinExistence type="predicted"/>
<dbReference type="Gene3D" id="3.30.1330.40">
    <property type="entry name" value="RutC-like"/>
    <property type="match status" value="1"/>
</dbReference>
<dbReference type="AlphaFoldDB" id="A0A7Y9ZGH7"/>
<dbReference type="RefSeq" id="WP_179648733.1">
    <property type="nucleotide sequence ID" value="NZ_JACBZM010000001.1"/>
</dbReference>
<dbReference type="PANTHER" id="PTHR11803">
    <property type="entry name" value="2-IMINOBUTANOATE/2-IMINOPROPANOATE DEAMINASE RIDA"/>
    <property type="match status" value="1"/>
</dbReference>
<reference evidence="1 2" key="1">
    <citation type="submission" date="2020-07" db="EMBL/GenBank/DDBJ databases">
        <title>Sequencing the genomes of 1000 actinobacteria strains.</title>
        <authorList>
            <person name="Klenk H.-P."/>
        </authorList>
    </citation>
    <scope>NUCLEOTIDE SEQUENCE [LARGE SCALE GENOMIC DNA]</scope>
    <source>
        <strain evidence="1 2">DSM 15131</strain>
    </source>
</reference>
<name>A0A7Y9ZGH7_9ACTN</name>
<sequence length="116" mass="12583">MPLRGAVRAGDWVVVSGQVGHREFRLVTGGMEDELRQALSNLRDALEPHGGSMGDVVKTNILLSDIADFAAMNHVYLEFFDLDRLPARTACAVSGLPFGALVEVEAWAYLPIDSAQ</sequence>
<evidence type="ECO:0000313" key="1">
    <source>
        <dbReference type="EMBL" id="NYI45024.1"/>
    </source>
</evidence>
<comment type="caution">
    <text evidence="1">The sequence shown here is derived from an EMBL/GenBank/DDBJ whole genome shotgun (WGS) entry which is preliminary data.</text>
</comment>
<accession>A0A7Y9ZGH7</accession>
<dbReference type="EMBL" id="JACBZM010000001">
    <property type="protein sequence ID" value="NYI45024.1"/>
    <property type="molecule type" value="Genomic_DNA"/>
</dbReference>